<dbReference type="Proteomes" id="UP000751190">
    <property type="component" value="Unassembled WGS sequence"/>
</dbReference>
<feature type="domain" description="CRAL-TRIO" evidence="2">
    <location>
        <begin position="108"/>
        <end position="273"/>
    </location>
</feature>
<dbReference type="SUPFAM" id="SSF46938">
    <property type="entry name" value="CRAL/TRIO N-terminal domain"/>
    <property type="match status" value="1"/>
</dbReference>
<name>A0A8J6CH95_DIALT</name>
<gene>
    <name evidence="3" type="ORF">KFE25_000829</name>
</gene>
<proteinExistence type="predicted"/>
<dbReference type="Pfam" id="PF00650">
    <property type="entry name" value="CRAL_TRIO"/>
    <property type="match status" value="1"/>
</dbReference>
<dbReference type="PANTHER" id="PTHR45657">
    <property type="entry name" value="CRAL-TRIO DOMAIN-CONTAINING PROTEIN YKL091C-RELATED"/>
    <property type="match status" value="1"/>
</dbReference>
<dbReference type="OrthoDB" id="1434354at2759"/>
<dbReference type="PROSITE" id="PS50191">
    <property type="entry name" value="CRAL_TRIO"/>
    <property type="match status" value="1"/>
</dbReference>
<dbReference type="Gene3D" id="3.40.525.10">
    <property type="entry name" value="CRAL-TRIO lipid binding domain"/>
    <property type="match status" value="1"/>
</dbReference>
<evidence type="ECO:0000313" key="3">
    <source>
        <dbReference type="EMBL" id="KAG8467513.1"/>
    </source>
</evidence>
<feature type="compositionally biased region" description="Low complexity" evidence="1">
    <location>
        <begin position="9"/>
        <end position="21"/>
    </location>
</feature>
<dbReference type="SUPFAM" id="SSF52087">
    <property type="entry name" value="CRAL/TRIO domain"/>
    <property type="match status" value="1"/>
</dbReference>
<evidence type="ECO:0000313" key="4">
    <source>
        <dbReference type="Proteomes" id="UP000751190"/>
    </source>
</evidence>
<reference evidence="3" key="1">
    <citation type="submission" date="2021-05" db="EMBL/GenBank/DDBJ databases">
        <title>The genome of the haptophyte Pavlova lutheri (Diacronema luteri, Pavlovales) - a model for lipid biosynthesis in eukaryotic algae.</title>
        <authorList>
            <person name="Hulatt C.J."/>
            <person name="Posewitz M.C."/>
        </authorList>
    </citation>
    <scope>NUCLEOTIDE SEQUENCE</scope>
    <source>
        <strain evidence="3">NIVA-4/92</strain>
    </source>
</reference>
<dbReference type="InterPro" id="IPR036865">
    <property type="entry name" value="CRAL-TRIO_dom_sf"/>
</dbReference>
<dbReference type="InterPro" id="IPR051026">
    <property type="entry name" value="PI/PC_transfer"/>
</dbReference>
<accession>A0A8J6CH95</accession>
<dbReference type="PANTHER" id="PTHR45657:SF1">
    <property type="entry name" value="CRAL-TRIO DOMAIN-CONTAINING PROTEIN YKL091C-RELATED"/>
    <property type="match status" value="1"/>
</dbReference>
<sequence length="316" mass="34461">MRRLGCCRGSAGAPKGAPEAAPAPAGKLFFRGVELPRGARPADLSALHEFFAAASDATTDDLPRIIRFLRARKNNLPDALALWRQDQEWRAREHIDEIMTEHVDSAVERAIAGHYAPMMLDEYSHDGRLVMYRQLGELDMDKLSKQQGIEMKHLTRRHVREMERLRRKMDSDTIGAGALAGHLSILDLKGTSLLKFLSARSFWQVIGGLDGTHYAETLGALVIINPPPLTQYALNTVKAFIDPVTASKITVRNGPPSSFLHEYVAVHVLPDHLRPAPSADGSSVGRAPEARAAAPVSAVPVIVAPAAPKTRSGRAK</sequence>
<protein>
    <recommendedName>
        <fullName evidence="2">CRAL-TRIO domain-containing protein</fullName>
    </recommendedName>
</protein>
<comment type="caution">
    <text evidence="3">The sequence shown here is derived from an EMBL/GenBank/DDBJ whole genome shotgun (WGS) entry which is preliminary data.</text>
</comment>
<feature type="region of interest" description="Disordered" evidence="1">
    <location>
        <begin position="1"/>
        <end position="21"/>
    </location>
</feature>
<evidence type="ECO:0000256" key="1">
    <source>
        <dbReference type="SAM" id="MobiDB-lite"/>
    </source>
</evidence>
<dbReference type="InterPro" id="IPR001251">
    <property type="entry name" value="CRAL-TRIO_dom"/>
</dbReference>
<dbReference type="AlphaFoldDB" id="A0A8J6CH95"/>
<dbReference type="EMBL" id="JAGTXO010000006">
    <property type="protein sequence ID" value="KAG8467513.1"/>
    <property type="molecule type" value="Genomic_DNA"/>
</dbReference>
<evidence type="ECO:0000259" key="2">
    <source>
        <dbReference type="PROSITE" id="PS50191"/>
    </source>
</evidence>
<dbReference type="InterPro" id="IPR036273">
    <property type="entry name" value="CRAL/TRIO_N_dom_sf"/>
</dbReference>
<keyword evidence="4" id="KW-1185">Reference proteome</keyword>
<dbReference type="CDD" id="cd00170">
    <property type="entry name" value="SEC14"/>
    <property type="match status" value="1"/>
</dbReference>
<dbReference type="SMART" id="SM00516">
    <property type="entry name" value="SEC14"/>
    <property type="match status" value="1"/>
</dbReference>
<organism evidence="3 4">
    <name type="scientific">Diacronema lutheri</name>
    <name type="common">Unicellular marine alga</name>
    <name type="synonym">Monochrysis lutheri</name>
    <dbReference type="NCBI Taxonomy" id="2081491"/>
    <lineage>
        <taxon>Eukaryota</taxon>
        <taxon>Haptista</taxon>
        <taxon>Haptophyta</taxon>
        <taxon>Pavlovophyceae</taxon>
        <taxon>Pavlovales</taxon>
        <taxon>Pavlovaceae</taxon>
        <taxon>Diacronema</taxon>
    </lineage>
</organism>